<dbReference type="InParanoid" id="A0A0C3HQY8"/>
<dbReference type="InterPro" id="IPR021858">
    <property type="entry name" value="Fun_TF"/>
</dbReference>
<evidence type="ECO:0008006" key="3">
    <source>
        <dbReference type="Google" id="ProtNLM"/>
    </source>
</evidence>
<name>A0A0C3HQY8_OIDMZ</name>
<organism evidence="1 2">
    <name type="scientific">Oidiodendron maius (strain Zn)</name>
    <dbReference type="NCBI Taxonomy" id="913774"/>
    <lineage>
        <taxon>Eukaryota</taxon>
        <taxon>Fungi</taxon>
        <taxon>Dikarya</taxon>
        <taxon>Ascomycota</taxon>
        <taxon>Pezizomycotina</taxon>
        <taxon>Leotiomycetes</taxon>
        <taxon>Leotiomycetes incertae sedis</taxon>
        <taxon>Myxotrichaceae</taxon>
        <taxon>Oidiodendron</taxon>
    </lineage>
</organism>
<dbReference type="EMBL" id="KN832872">
    <property type="protein sequence ID" value="KIN05450.1"/>
    <property type="molecule type" value="Genomic_DNA"/>
</dbReference>
<gene>
    <name evidence="1" type="ORF">OIDMADRAFT_26006</name>
</gene>
<evidence type="ECO:0000313" key="1">
    <source>
        <dbReference type="EMBL" id="KIN05450.1"/>
    </source>
</evidence>
<dbReference type="Pfam" id="PF11951">
    <property type="entry name" value="Fungal_trans_2"/>
    <property type="match status" value="1"/>
</dbReference>
<accession>A0A0C3HQY8</accession>
<dbReference type="PANTHER" id="PTHR38111:SF11">
    <property type="entry name" value="TRANSCRIPTION FACTOR DOMAIN-CONTAINING PROTEIN-RELATED"/>
    <property type="match status" value="1"/>
</dbReference>
<dbReference type="Proteomes" id="UP000054321">
    <property type="component" value="Unassembled WGS sequence"/>
</dbReference>
<dbReference type="InterPro" id="IPR053178">
    <property type="entry name" value="Osmoadaptation_assoc"/>
</dbReference>
<dbReference type="STRING" id="913774.A0A0C3HQY8"/>
<dbReference type="PANTHER" id="PTHR38111">
    <property type="entry name" value="ZN(2)-C6 FUNGAL-TYPE DOMAIN-CONTAINING PROTEIN-RELATED"/>
    <property type="match status" value="1"/>
</dbReference>
<dbReference type="HOGENOM" id="CLU_548720_0_0_1"/>
<keyword evidence="2" id="KW-1185">Reference proteome</keyword>
<dbReference type="AlphaFoldDB" id="A0A0C3HQY8"/>
<reference evidence="1 2" key="1">
    <citation type="submission" date="2014-04" db="EMBL/GenBank/DDBJ databases">
        <authorList>
            <consortium name="DOE Joint Genome Institute"/>
            <person name="Kuo A."/>
            <person name="Martino E."/>
            <person name="Perotto S."/>
            <person name="Kohler A."/>
            <person name="Nagy L.G."/>
            <person name="Floudas D."/>
            <person name="Copeland A."/>
            <person name="Barry K.W."/>
            <person name="Cichocki N."/>
            <person name="Veneault-Fourrey C."/>
            <person name="LaButti K."/>
            <person name="Lindquist E.A."/>
            <person name="Lipzen A."/>
            <person name="Lundell T."/>
            <person name="Morin E."/>
            <person name="Murat C."/>
            <person name="Sun H."/>
            <person name="Tunlid A."/>
            <person name="Henrissat B."/>
            <person name="Grigoriev I.V."/>
            <person name="Hibbett D.S."/>
            <person name="Martin F."/>
            <person name="Nordberg H.P."/>
            <person name="Cantor M.N."/>
            <person name="Hua S.X."/>
        </authorList>
    </citation>
    <scope>NUCLEOTIDE SEQUENCE [LARGE SCALE GENOMIC DNA]</scope>
    <source>
        <strain evidence="1 2">Zn</strain>
    </source>
</reference>
<protein>
    <recommendedName>
        <fullName evidence="3">Transcription factor domain-containing protein</fullName>
    </recommendedName>
</protein>
<reference evidence="2" key="2">
    <citation type="submission" date="2015-01" db="EMBL/GenBank/DDBJ databases">
        <title>Evolutionary Origins and Diversification of the Mycorrhizal Mutualists.</title>
        <authorList>
            <consortium name="DOE Joint Genome Institute"/>
            <consortium name="Mycorrhizal Genomics Consortium"/>
            <person name="Kohler A."/>
            <person name="Kuo A."/>
            <person name="Nagy L.G."/>
            <person name="Floudas D."/>
            <person name="Copeland A."/>
            <person name="Barry K.W."/>
            <person name="Cichocki N."/>
            <person name="Veneault-Fourrey C."/>
            <person name="LaButti K."/>
            <person name="Lindquist E.A."/>
            <person name="Lipzen A."/>
            <person name="Lundell T."/>
            <person name="Morin E."/>
            <person name="Murat C."/>
            <person name="Riley R."/>
            <person name="Ohm R."/>
            <person name="Sun H."/>
            <person name="Tunlid A."/>
            <person name="Henrissat B."/>
            <person name="Grigoriev I.V."/>
            <person name="Hibbett D.S."/>
            <person name="Martin F."/>
        </authorList>
    </citation>
    <scope>NUCLEOTIDE SEQUENCE [LARGE SCALE GENOMIC DNA]</scope>
    <source>
        <strain evidence="2">Zn</strain>
    </source>
</reference>
<evidence type="ECO:0000313" key="2">
    <source>
        <dbReference type="Proteomes" id="UP000054321"/>
    </source>
</evidence>
<dbReference type="OrthoDB" id="4491390at2759"/>
<sequence length="497" mass="56247">MFVVAEKSRYDLFETPRYERSLDYLFFNGKAMPKDERLMLKTAAAALQDPCRILERKQDGVVSLMRGGSSAIISPTHEAYQNLVAPQYKTGFVSVFQDRYVPDLLKPSNGRSNGICAGWIATACELSSLQGSGGERQDQDISTAGLRHYSKALSRLRTELQDGPLALGQFQRDVTLVTCLACATYEMIAHQSFDSLVRHLQGIRALFTAWGVGNLNSTTSRRVFYEYRLIEMTVSLATRRASFLSLPQWLNPPWKSHDLQSSNPLQTLIDSAIHLPALVENWDTTQLSVQLAGIDNKIDIQVVKDFVHDALAIQRAINDWEADLRGRDNKSQLYIAHLADSQHSSEASSPWIFFYKFPNFEIAAALMYYETIHIFLYQFITEMIISTQTTNAFDSKYSSTPLQNFDIHDITAKSLECADRICQSLEYFFQRDMRMIGRIVILSPFEAVRSLFARLHQIGTGDVFQDIALAEKIRFCDMIAERIRAEGLLIWNGPGAT</sequence>
<proteinExistence type="predicted"/>